<dbReference type="Proteomes" id="UP000596742">
    <property type="component" value="Unassembled WGS sequence"/>
</dbReference>
<evidence type="ECO:0000313" key="4">
    <source>
        <dbReference type="EMBL" id="VDI39235.1"/>
    </source>
</evidence>
<evidence type="ECO:0000313" key="5">
    <source>
        <dbReference type="Proteomes" id="UP000596742"/>
    </source>
</evidence>
<keyword evidence="5" id="KW-1185">Reference proteome</keyword>
<keyword evidence="3" id="KW-0732">Signal</keyword>
<organism evidence="4 5">
    <name type="scientific">Mytilus galloprovincialis</name>
    <name type="common">Mediterranean mussel</name>
    <dbReference type="NCBI Taxonomy" id="29158"/>
    <lineage>
        <taxon>Eukaryota</taxon>
        <taxon>Metazoa</taxon>
        <taxon>Spiralia</taxon>
        <taxon>Lophotrochozoa</taxon>
        <taxon>Mollusca</taxon>
        <taxon>Bivalvia</taxon>
        <taxon>Autobranchia</taxon>
        <taxon>Pteriomorphia</taxon>
        <taxon>Mytilida</taxon>
        <taxon>Mytiloidea</taxon>
        <taxon>Mytilidae</taxon>
        <taxon>Mytilinae</taxon>
        <taxon>Mytilus</taxon>
    </lineage>
</organism>
<keyword evidence="2" id="KW-1133">Transmembrane helix</keyword>
<keyword evidence="2" id="KW-0472">Membrane</keyword>
<dbReference type="PANTHER" id="PTHR46513:SF13">
    <property type="entry name" value="EGF-LIKE DOMAIN-CONTAINING PROTEIN"/>
    <property type="match status" value="1"/>
</dbReference>
<evidence type="ECO:0000256" key="1">
    <source>
        <dbReference type="PROSITE-ProRule" id="PRU00461"/>
    </source>
</evidence>
<dbReference type="SUPFAM" id="SSF63825">
    <property type="entry name" value="YWTD domain"/>
    <property type="match status" value="1"/>
</dbReference>
<comment type="caution">
    <text evidence="4">The sequence shown here is derived from an EMBL/GenBank/DDBJ whole genome shotgun (WGS) entry which is preliminary data.</text>
</comment>
<feature type="signal peptide" evidence="3">
    <location>
        <begin position="1"/>
        <end position="24"/>
    </location>
</feature>
<name>A0A8B6EUG6_MYTGA</name>
<dbReference type="InterPro" id="IPR011042">
    <property type="entry name" value="6-blade_b-propeller_TolB-like"/>
</dbReference>
<evidence type="ECO:0000256" key="3">
    <source>
        <dbReference type="SAM" id="SignalP"/>
    </source>
</evidence>
<dbReference type="GO" id="GO:0042813">
    <property type="term" value="F:Wnt receptor activity"/>
    <property type="evidence" value="ECO:0007669"/>
    <property type="project" value="TreeGrafter"/>
</dbReference>
<dbReference type="EMBL" id="UYJE01005663">
    <property type="protein sequence ID" value="VDI39235.1"/>
    <property type="molecule type" value="Genomic_DNA"/>
</dbReference>
<dbReference type="Gene3D" id="2.120.10.30">
    <property type="entry name" value="TolB, C-terminal domain"/>
    <property type="match status" value="1"/>
</dbReference>
<dbReference type="GO" id="GO:0017147">
    <property type="term" value="F:Wnt-protein binding"/>
    <property type="evidence" value="ECO:0007669"/>
    <property type="project" value="TreeGrafter"/>
</dbReference>
<dbReference type="SMART" id="SM00135">
    <property type="entry name" value="LY"/>
    <property type="match status" value="4"/>
</dbReference>
<sequence length="526" mass="59304">MTSLTAFLPYVFLNIQLQLQAVWGQHLLVAYGNDLLGKSGGILLLDVNNSNAVPISRNIGRAWFMAYHHNTSCMYWTEIGNNSIYRIRYPNNESNLVETVVRSANPTGIAVDQIANHLYWTESLANNIFRCNLDGSEVTVVFNSSLGYPHAIAIHSRTRMMYFSYTDNNQNAIGRCKLDGSARQTLITESMGIGKVYDIAIDDAQKCTLYWTDSHLGSIKSSSCNGSNISLIFSNNLSFPYPFRAPYSLDVDNNFIYFTDRASRHVFKVSKEPQSQPVALYSDENEKYGLIVFHNKVPRIKQNIHALPTIDEDEGTSLSGEGNILGYGLGSVIFFTVTLGPSLVMLSLCTGNRLYRRLRENRLKQNPQHNNTRMSCIEADYDTIADDKCNVTKVSFLDDKCKTINKSVVEKRDSNHVPALVTFVNAIKYENTVNPNPYISMTTSSTVPTYENTPTKDTYMPMISRTDTHKYDTVTDAIVHCSQSERPFTEKDLNKYDAVTDTTVCYAEAERSCTEKISENKNYYNC</sequence>
<dbReference type="OrthoDB" id="5958943at2759"/>
<evidence type="ECO:0000256" key="2">
    <source>
        <dbReference type="SAM" id="Phobius"/>
    </source>
</evidence>
<keyword evidence="2" id="KW-0812">Transmembrane</keyword>
<dbReference type="AlphaFoldDB" id="A0A8B6EUG6"/>
<dbReference type="GO" id="GO:0060070">
    <property type="term" value="P:canonical Wnt signaling pathway"/>
    <property type="evidence" value="ECO:0007669"/>
    <property type="project" value="TreeGrafter"/>
</dbReference>
<dbReference type="InterPro" id="IPR000033">
    <property type="entry name" value="LDLR_classB_rpt"/>
</dbReference>
<feature type="chain" id="PRO_5032467392" evidence="3">
    <location>
        <begin position="25"/>
        <end position="526"/>
    </location>
</feature>
<reference evidence="4" key="1">
    <citation type="submission" date="2018-11" db="EMBL/GenBank/DDBJ databases">
        <authorList>
            <person name="Alioto T."/>
            <person name="Alioto T."/>
        </authorList>
    </citation>
    <scope>NUCLEOTIDE SEQUENCE</scope>
</reference>
<feature type="transmembrane region" description="Helical" evidence="2">
    <location>
        <begin position="324"/>
        <end position="349"/>
    </location>
</feature>
<dbReference type="PANTHER" id="PTHR46513">
    <property type="entry name" value="VITELLOGENIN RECEPTOR-LIKE PROTEIN-RELATED-RELATED"/>
    <property type="match status" value="1"/>
</dbReference>
<dbReference type="GO" id="GO:0005886">
    <property type="term" value="C:plasma membrane"/>
    <property type="evidence" value="ECO:0007669"/>
    <property type="project" value="TreeGrafter"/>
</dbReference>
<accession>A0A8B6EUG6</accession>
<feature type="repeat" description="LDL-receptor class B" evidence="1">
    <location>
        <begin position="116"/>
        <end position="158"/>
    </location>
</feature>
<gene>
    <name evidence="4" type="ORF">MGAL_10B058196</name>
</gene>
<dbReference type="InterPro" id="IPR050778">
    <property type="entry name" value="Cueball_EGF_LRP_Nidogen"/>
</dbReference>
<dbReference type="Pfam" id="PF00058">
    <property type="entry name" value="Ldl_recept_b"/>
    <property type="match status" value="1"/>
</dbReference>
<protein>
    <submittedName>
        <fullName evidence="4">Uncharacterized protein</fullName>
    </submittedName>
</protein>
<dbReference type="PROSITE" id="PS51120">
    <property type="entry name" value="LDLRB"/>
    <property type="match status" value="1"/>
</dbReference>
<proteinExistence type="predicted"/>